<proteinExistence type="predicted"/>
<evidence type="ECO:0000313" key="1">
    <source>
        <dbReference type="EMBL" id="QHS97871.1"/>
    </source>
</evidence>
<reference evidence="1" key="1">
    <citation type="journal article" date="2020" name="Nature">
        <title>Giant virus diversity and host interactions through global metagenomics.</title>
        <authorList>
            <person name="Schulz F."/>
            <person name="Roux S."/>
            <person name="Paez-Espino D."/>
            <person name="Jungbluth S."/>
            <person name="Walsh D.A."/>
            <person name="Denef V.J."/>
            <person name="McMahon K.D."/>
            <person name="Konstantinidis K.T."/>
            <person name="Eloe-Fadrosh E.A."/>
            <person name="Kyrpides N.C."/>
            <person name="Woyke T."/>
        </authorList>
    </citation>
    <scope>NUCLEOTIDE SEQUENCE</scope>
    <source>
        <strain evidence="1">GVMAG-M-3300020182-33</strain>
    </source>
</reference>
<sequence length="325" mass="36625">MNPRSSRLLNTDMFPGQRRLGCIAVLQCLSTFYVKDAFSLSTISYRMISDYTGLSMSTVQYLISYLSAHGYVDIAACTGAVRLDPDTWFERSSRCTRKLYFAYFVSNAPACLRDKNSLVPQSRDCPIVLLPDYVEGCCSVTVASNFNAVYNTYTNRESCCRAPPPDPIEYIFEPKECLCDSTTPMQNLWYLRSVCSRDLIILFRRQLLVLYGSGYNGTKGSDFVDNGNCICILLNDHVIDHEESVDLLAFPECEKTRDANWESYKMFNGCDLFLDTASGIAYVGNYCPYKARLYHERGTTGCGTRFIEVNIEGSGCAESCSNTRR</sequence>
<name>A0A6C0C1A8_9ZZZZ</name>
<dbReference type="AlphaFoldDB" id="A0A6C0C1A8"/>
<organism evidence="1">
    <name type="scientific">viral metagenome</name>
    <dbReference type="NCBI Taxonomy" id="1070528"/>
    <lineage>
        <taxon>unclassified sequences</taxon>
        <taxon>metagenomes</taxon>
        <taxon>organismal metagenomes</taxon>
    </lineage>
</organism>
<dbReference type="EMBL" id="MN739306">
    <property type="protein sequence ID" value="QHS97871.1"/>
    <property type="molecule type" value="Genomic_DNA"/>
</dbReference>
<protein>
    <submittedName>
        <fullName evidence="1">Uncharacterized protein</fullName>
    </submittedName>
</protein>
<accession>A0A6C0C1A8</accession>